<dbReference type="STRING" id="1122192.SAMN02745673_00458"/>
<feature type="domain" description="Thioesterase TesA-like" evidence="4">
    <location>
        <begin position="22"/>
        <end position="236"/>
    </location>
</feature>
<dbReference type="GO" id="GO:0008610">
    <property type="term" value="P:lipid biosynthetic process"/>
    <property type="evidence" value="ECO:0007669"/>
    <property type="project" value="TreeGrafter"/>
</dbReference>
<dbReference type="SMART" id="SM00824">
    <property type="entry name" value="PKS_TE"/>
    <property type="match status" value="1"/>
</dbReference>
<accession>A0A1T4KMR3</accession>
<protein>
    <submittedName>
        <fullName evidence="5">Surfactin synthase thioesterase subunit</fullName>
    </submittedName>
</protein>
<dbReference type="SUPFAM" id="SSF53474">
    <property type="entry name" value="alpha/beta-Hydrolases"/>
    <property type="match status" value="1"/>
</dbReference>
<dbReference type="Pfam" id="PF00975">
    <property type="entry name" value="Thioesterase"/>
    <property type="match status" value="1"/>
</dbReference>
<sequence length="265" mass="28409">MALTHDPWHSAGDASDPRLHLVCLPYAGSLAPPFLDWAALLPSGVELLSARPPGRGALRGGPAPATIPDVAEALVDPLLERLRGPFVLFGHSMGALIAFELARVFEDLDAGPRHLFVSSYRAPQLPMGRRQFHLAPDAELAAHLDVLSDGALGACPDSSLVPILRGDLRSCETYEFAGDPLLRTPVTAFHGAADPLFFAAEVRGWREVTRAAFEFVELPGGHFHLHATRREVLARILRAGDAPSGPPAGRRATPRVGEAMAPDRE</sequence>
<dbReference type="InterPro" id="IPR001031">
    <property type="entry name" value="Thioesterase"/>
</dbReference>
<comment type="similarity">
    <text evidence="1">Belongs to the thioesterase family.</text>
</comment>
<dbReference type="RefSeq" id="WP_159457201.1">
    <property type="nucleotide sequence ID" value="NZ_FUWS01000001.1"/>
</dbReference>
<proteinExistence type="inferred from homology"/>
<dbReference type="OrthoDB" id="8480037at2"/>
<dbReference type="Proteomes" id="UP000190637">
    <property type="component" value="Unassembled WGS sequence"/>
</dbReference>
<organism evidence="5 6">
    <name type="scientific">Marinactinospora thermotolerans DSM 45154</name>
    <dbReference type="NCBI Taxonomy" id="1122192"/>
    <lineage>
        <taxon>Bacteria</taxon>
        <taxon>Bacillati</taxon>
        <taxon>Actinomycetota</taxon>
        <taxon>Actinomycetes</taxon>
        <taxon>Streptosporangiales</taxon>
        <taxon>Nocardiopsidaceae</taxon>
        <taxon>Marinactinospora</taxon>
    </lineage>
</organism>
<dbReference type="AlphaFoldDB" id="A0A1T4KMR3"/>
<evidence type="ECO:0000256" key="2">
    <source>
        <dbReference type="ARBA" id="ARBA00022801"/>
    </source>
</evidence>
<dbReference type="InterPro" id="IPR020802">
    <property type="entry name" value="TesA-like"/>
</dbReference>
<evidence type="ECO:0000256" key="3">
    <source>
        <dbReference type="SAM" id="MobiDB-lite"/>
    </source>
</evidence>
<dbReference type="InterPro" id="IPR012223">
    <property type="entry name" value="TEII"/>
</dbReference>
<keyword evidence="6" id="KW-1185">Reference proteome</keyword>
<reference evidence="5 6" key="1">
    <citation type="submission" date="2017-02" db="EMBL/GenBank/DDBJ databases">
        <authorList>
            <person name="Peterson S.W."/>
        </authorList>
    </citation>
    <scope>NUCLEOTIDE SEQUENCE [LARGE SCALE GENOMIC DNA]</scope>
    <source>
        <strain evidence="5 6">DSM 45154</strain>
    </source>
</reference>
<dbReference type="GO" id="GO:0016787">
    <property type="term" value="F:hydrolase activity"/>
    <property type="evidence" value="ECO:0007669"/>
    <property type="project" value="UniProtKB-KW"/>
</dbReference>
<evidence type="ECO:0000256" key="1">
    <source>
        <dbReference type="ARBA" id="ARBA00007169"/>
    </source>
</evidence>
<dbReference type="EMBL" id="FUWS01000001">
    <property type="protein sequence ID" value="SJZ43732.1"/>
    <property type="molecule type" value="Genomic_DNA"/>
</dbReference>
<evidence type="ECO:0000259" key="4">
    <source>
        <dbReference type="SMART" id="SM00824"/>
    </source>
</evidence>
<feature type="region of interest" description="Disordered" evidence="3">
    <location>
        <begin position="240"/>
        <end position="265"/>
    </location>
</feature>
<dbReference type="InterPro" id="IPR029058">
    <property type="entry name" value="AB_hydrolase_fold"/>
</dbReference>
<evidence type="ECO:0000313" key="5">
    <source>
        <dbReference type="EMBL" id="SJZ43732.1"/>
    </source>
</evidence>
<dbReference type="PANTHER" id="PTHR11487:SF0">
    <property type="entry name" value="S-ACYL FATTY ACID SYNTHASE THIOESTERASE, MEDIUM CHAIN"/>
    <property type="match status" value="1"/>
</dbReference>
<dbReference type="PANTHER" id="PTHR11487">
    <property type="entry name" value="THIOESTERASE"/>
    <property type="match status" value="1"/>
</dbReference>
<name>A0A1T4KMR3_9ACTN</name>
<gene>
    <name evidence="5" type="ORF">SAMN02745673_00458</name>
</gene>
<keyword evidence="2" id="KW-0378">Hydrolase</keyword>
<dbReference type="Gene3D" id="3.40.50.1820">
    <property type="entry name" value="alpha/beta hydrolase"/>
    <property type="match status" value="1"/>
</dbReference>
<evidence type="ECO:0000313" key="6">
    <source>
        <dbReference type="Proteomes" id="UP000190637"/>
    </source>
</evidence>